<dbReference type="Proteomes" id="UP001597368">
    <property type="component" value="Unassembled WGS sequence"/>
</dbReference>
<sequence length="51" mass="5475">MIILGVILVVLGWLLGISILYTIGAILLVIGLVLLLLGAVGRPVGGRRYWF</sequence>
<proteinExistence type="predicted"/>
<keyword evidence="1" id="KW-0472">Membrane</keyword>
<evidence type="ECO:0000313" key="3">
    <source>
        <dbReference type="Proteomes" id="UP001597368"/>
    </source>
</evidence>
<evidence type="ECO:0000313" key="2">
    <source>
        <dbReference type="EMBL" id="MFD1929996.1"/>
    </source>
</evidence>
<evidence type="ECO:0000256" key="1">
    <source>
        <dbReference type="SAM" id="Phobius"/>
    </source>
</evidence>
<dbReference type="Pfam" id="PF19626">
    <property type="entry name" value="DUF6131"/>
    <property type="match status" value="1"/>
</dbReference>
<name>A0ABW4SN24_9ACTN</name>
<keyword evidence="1" id="KW-1133">Transmembrane helix</keyword>
<keyword evidence="3" id="KW-1185">Reference proteome</keyword>
<protein>
    <submittedName>
        <fullName evidence="2">DUF6131 family protein</fullName>
    </submittedName>
</protein>
<comment type="caution">
    <text evidence="2">The sequence shown here is derived from an EMBL/GenBank/DDBJ whole genome shotgun (WGS) entry which is preliminary data.</text>
</comment>
<reference evidence="3" key="1">
    <citation type="journal article" date="2019" name="Int. J. Syst. Evol. Microbiol.">
        <title>The Global Catalogue of Microorganisms (GCM) 10K type strain sequencing project: providing services to taxonomists for standard genome sequencing and annotation.</title>
        <authorList>
            <consortium name="The Broad Institute Genomics Platform"/>
            <consortium name="The Broad Institute Genome Sequencing Center for Infectious Disease"/>
            <person name="Wu L."/>
            <person name="Ma J."/>
        </authorList>
    </citation>
    <scope>NUCLEOTIDE SEQUENCE [LARGE SCALE GENOMIC DNA]</scope>
    <source>
        <strain evidence="3">ICMP 6774ER</strain>
    </source>
</reference>
<keyword evidence="1" id="KW-0812">Transmembrane</keyword>
<dbReference type="InterPro" id="IPR046134">
    <property type="entry name" value="DUF6131"/>
</dbReference>
<dbReference type="RefSeq" id="WP_379567997.1">
    <property type="nucleotide sequence ID" value="NZ_JBHUFV010000003.1"/>
</dbReference>
<feature type="transmembrane region" description="Helical" evidence="1">
    <location>
        <begin position="6"/>
        <end position="39"/>
    </location>
</feature>
<organism evidence="2 3">
    <name type="scientific">Nonomuraea mangrovi</name>
    <dbReference type="NCBI Taxonomy" id="2316207"/>
    <lineage>
        <taxon>Bacteria</taxon>
        <taxon>Bacillati</taxon>
        <taxon>Actinomycetota</taxon>
        <taxon>Actinomycetes</taxon>
        <taxon>Streptosporangiales</taxon>
        <taxon>Streptosporangiaceae</taxon>
        <taxon>Nonomuraea</taxon>
    </lineage>
</organism>
<gene>
    <name evidence="2" type="ORF">ACFSKW_00750</name>
</gene>
<accession>A0ABW4SN24</accession>
<dbReference type="EMBL" id="JBHUFV010000003">
    <property type="protein sequence ID" value="MFD1929996.1"/>
    <property type="molecule type" value="Genomic_DNA"/>
</dbReference>